<reference evidence="2" key="1">
    <citation type="journal article" date="2019" name="Int. J. Syst. Evol. Microbiol.">
        <title>The Global Catalogue of Microorganisms (GCM) 10K type strain sequencing project: providing services to taxonomists for standard genome sequencing and annotation.</title>
        <authorList>
            <consortium name="The Broad Institute Genomics Platform"/>
            <consortium name="The Broad Institute Genome Sequencing Center for Infectious Disease"/>
            <person name="Wu L."/>
            <person name="Ma J."/>
        </authorList>
    </citation>
    <scope>NUCLEOTIDE SEQUENCE [LARGE SCALE GENOMIC DNA]</scope>
    <source>
        <strain evidence="2">KCTC 52606</strain>
    </source>
</reference>
<dbReference type="Proteomes" id="UP001595378">
    <property type="component" value="Unassembled WGS sequence"/>
</dbReference>
<accession>A0ABV7EDH9</accession>
<sequence length="163" mass="17449">MPLANTPQISVVPESELSFGTFMVFGSGSRSISPAGTVSDIGIVALEGRPTGPARFTISYDRGNQSRNAMELELEVVISVPAQARMGGVEARLSAVETDLPGAMRITPGRPFRLVISDCRTRICSRTFQVGGRLDVTRHFGGAQLVLPIPVDVRVIAIDRRGV</sequence>
<protein>
    <submittedName>
        <fullName evidence="1">DUF4402 domain-containing protein</fullName>
    </submittedName>
</protein>
<dbReference type="EMBL" id="JBHRSU010000003">
    <property type="protein sequence ID" value="MFC3099899.1"/>
    <property type="molecule type" value="Genomic_DNA"/>
</dbReference>
<keyword evidence="2" id="KW-1185">Reference proteome</keyword>
<name>A0ABV7EDH9_9SPHN</name>
<evidence type="ECO:0000313" key="1">
    <source>
        <dbReference type="EMBL" id="MFC3099899.1"/>
    </source>
</evidence>
<gene>
    <name evidence="1" type="ORF">ACFODK_03230</name>
</gene>
<dbReference type="RefSeq" id="WP_336918532.1">
    <property type="nucleotide sequence ID" value="NZ_JBANRN010000005.1"/>
</dbReference>
<comment type="caution">
    <text evidence="1">The sequence shown here is derived from an EMBL/GenBank/DDBJ whole genome shotgun (WGS) entry which is preliminary data.</text>
</comment>
<proteinExistence type="predicted"/>
<organism evidence="1 2">
    <name type="scientific">Alteraurantiacibacter lauratis</name>
    <dbReference type="NCBI Taxonomy" id="2054627"/>
    <lineage>
        <taxon>Bacteria</taxon>
        <taxon>Pseudomonadati</taxon>
        <taxon>Pseudomonadota</taxon>
        <taxon>Alphaproteobacteria</taxon>
        <taxon>Sphingomonadales</taxon>
        <taxon>Erythrobacteraceae</taxon>
        <taxon>Alteraurantiacibacter</taxon>
    </lineage>
</organism>
<dbReference type="InterPro" id="IPR025514">
    <property type="entry name" value="DUF4402"/>
</dbReference>
<evidence type="ECO:0000313" key="2">
    <source>
        <dbReference type="Proteomes" id="UP001595378"/>
    </source>
</evidence>
<dbReference type="Pfam" id="PF14352">
    <property type="entry name" value="DUF4402"/>
    <property type="match status" value="1"/>
</dbReference>